<dbReference type="EMBL" id="LLXL01000191">
    <property type="protein sequence ID" value="PKK76310.1"/>
    <property type="molecule type" value="Genomic_DNA"/>
</dbReference>
<reference evidence="3 4" key="2">
    <citation type="submission" date="2017-10" db="EMBL/GenBank/DDBJ databases">
        <title>Extensive intraspecific genome diversity in a model arbuscular mycorrhizal fungus.</title>
        <authorList>
            <person name="Chen E.C.H."/>
            <person name="Morin E."/>
            <person name="Baudet D."/>
            <person name="Noel J."/>
            <person name="Ndikumana S."/>
            <person name="Charron P."/>
            <person name="St-Onge C."/>
            <person name="Giorgi J."/>
            <person name="Grigoriev I.V."/>
            <person name="Roux C."/>
            <person name="Martin F.M."/>
            <person name="Corradi N."/>
        </authorList>
    </citation>
    <scope>NUCLEOTIDE SEQUENCE [LARGE SCALE GENOMIC DNA]</scope>
    <source>
        <strain evidence="3 4">C2</strain>
    </source>
</reference>
<keyword evidence="2" id="KW-0472">Membrane</keyword>
<feature type="region of interest" description="Disordered" evidence="1">
    <location>
        <begin position="1"/>
        <end position="23"/>
    </location>
</feature>
<name>A0A2N1NQZ5_9GLOM</name>
<sequence length="114" mass="12939">MKHSPTRSNHSSAQTPSSVNSHSSLASVFSDSWVSSSIIRGGSWISHLDCPRRLTVQPLRFRISHVGFWDMLDSWLTLAFGLVFFNCMSREATLYFYCISFLLNCSISFIILEI</sequence>
<evidence type="ECO:0000256" key="1">
    <source>
        <dbReference type="SAM" id="MobiDB-lite"/>
    </source>
</evidence>
<dbReference type="AlphaFoldDB" id="A0A2N1NQZ5"/>
<proteinExistence type="predicted"/>
<feature type="compositionally biased region" description="Polar residues" evidence="1">
    <location>
        <begin position="1"/>
        <end position="16"/>
    </location>
</feature>
<gene>
    <name evidence="3" type="ORF">RhiirC2_772635</name>
</gene>
<accession>A0A2N1NQZ5</accession>
<feature type="transmembrane region" description="Helical" evidence="2">
    <location>
        <begin position="94"/>
        <end position="112"/>
    </location>
</feature>
<keyword evidence="2" id="KW-0812">Transmembrane</keyword>
<dbReference type="Proteomes" id="UP000233469">
    <property type="component" value="Unassembled WGS sequence"/>
</dbReference>
<evidence type="ECO:0000313" key="4">
    <source>
        <dbReference type="Proteomes" id="UP000233469"/>
    </source>
</evidence>
<comment type="caution">
    <text evidence="3">The sequence shown here is derived from an EMBL/GenBank/DDBJ whole genome shotgun (WGS) entry which is preliminary data.</text>
</comment>
<reference evidence="3 4" key="1">
    <citation type="submission" date="2016-04" db="EMBL/GenBank/DDBJ databases">
        <title>Genome analyses suggest a sexual origin of heterokaryosis in a supposedly ancient asexual fungus.</title>
        <authorList>
            <person name="Ropars J."/>
            <person name="Sedzielewska K."/>
            <person name="Noel J."/>
            <person name="Charron P."/>
            <person name="Farinelli L."/>
            <person name="Marton T."/>
            <person name="Kruger M."/>
            <person name="Pelin A."/>
            <person name="Brachmann A."/>
            <person name="Corradi N."/>
        </authorList>
    </citation>
    <scope>NUCLEOTIDE SEQUENCE [LARGE SCALE GENOMIC DNA]</scope>
    <source>
        <strain evidence="3 4">C2</strain>
    </source>
</reference>
<keyword evidence="2" id="KW-1133">Transmembrane helix</keyword>
<evidence type="ECO:0000313" key="3">
    <source>
        <dbReference type="EMBL" id="PKK76310.1"/>
    </source>
</evidence>
<evidence type="ECO:0000256" key="2">
    <source>
        <dbReference type="SAM" id="Phobius"/>
    </source>
</evidence>
<organism evidence="3 4">
    <name type="scientific">Rhizophagus irregularis</name>
    <dbReference type="NCBI Taxonomy" id="588596"/>
    <lineage>
        <taxon>Eukaryota</taxon>
        <taxon>Fungi</taxon>
        <taxon>Fungi incertae sedis</taxon>
        <taxon>Mucoromycota</taxon>
        <taxon>Glomeromycotina</taxon>
        <taxon>Glomeromycetes</taxon>
        <taxon>Glomerales</taxon>
        <taxon>Glomeraceae</taxon>
        <taxon>Rhizophagus</taxon>
    </lineage>
</organism>
<protein>
    <submittedName>
        <fullName evidence="3">Uncharacterized protein</fullName>
    </submittedName>
</protein>